<dbReference type="Proteomes" id="UP000827284">
    <property type="component" value="Unassembled WGS sequence"/>
</dbReference>
<keyword evidence="1" id="KW-0175">Coiled coil</keyword>
<comment type="caution">
    <text evidence="3">The sequence shown here is derived from an EMBL/GenBank/DDBJ whole genome shotgun (WGS) entry which is preliminary data.</text>
</comment>
<feature type="region of interest" description="Disordered" evidence="2">
    <location>
        <begin position="1"/>
        <end position="75"/>
    </location>
</feature>
<sequence>MDWDPSREYDSQTFSEDYNLHGASGRSFDHPSVTRDDQFLRGVLNNLNKDDREGGEEGEEEGGEADAGDTSSIDDADLDLIVDIVDGKTPVHGQPPSRLQQRPLVHQPDENSVNSIMQYLLDGSQDQEEFQDSPHFDPSRQYYPAGAGLGSSHRLSDQQSIAMTEHLYENNFTERSGSTPKRQMRGMLDVRNTPKGSPMTGRRTTPMRQQHSEQISRLPMRNRSVSIDESSKPRPTGIPLRSGAGGLSSAAMSPMRAPQQPEKPPGQRIANFADLPKPAFRSAMKAPKNYSDSQSNEQQSTKSKLSRHIQLPSETLNEKEDEGQESWEPVVHPQDPGQEETEAAVEKSADEIPAHTEVDTERAAPVTTVSGPSRFTRISKKNVSPAKKAVTIIPTPQDEQEEEQKVRQTVKAFKKMLNQLGLPLTSTLESSLNSLTDAIVEEGGLCEMIGLAQKLGGMYEKQTEVFHQMTDQLLAGETGGSNHDKEESESKIAELTQQLQETKAELEESKKEAQFMRDKEQLSILELMELRSKVELAKSQSSTKAETNTGAIPISPKWQDHVAKIEEELQALKTTLGSISLSSGGATYQDQEGMEERMIEIVQENRRLKMNNRRLAQQVLDMAKDDTAIDDSAGVIAEHKTILRNIMNRVGVNRQSDILPALGEIELVVQDLPVLRKFVAKVERVIWEPEIMEGLVRVQRVQSAGNIIKENKAGKEMDDLEPVIPAGRTCSQPLEGTLQRLREWSELLDVLNHVEFADELDDNITVVPS</sequence>
<feature type="compositionally biased region" description="Polar residues" evidence="2">
    <location>
        <begin position="202"/>
        <end position="215"/>
    </location>
</feature>
<feature type="region of interest" description="Disordered" evidence="2">
    <location>
        <begin position="173"/>
        <end position="271"/>
    </location>
</feature>
<gene>
    <name evidence="3" type="ORF">EMPS_11177</name>
</gene>
<dbReference type="AlphaFoldDB" id="A0A9P3M1Z6"/>
<dbReference type="OrthoDB" id="2445659at2759"/>
<feature type="region of interest" description="Disordered" evidence="2">
    <location>
        <begin position="286"/>
        <end position="367"/>
    </location>
</feature>
<feature type="compositionally biased region" description="Basic and acidic residues" evidence="2">
    <location>
        <begin position="1"/>
        <end position="10"/>
    </location>
</feature>
<evidence type="ECO:0000256" key="2">
    <source>
        <dbReference type="SAM" id="MobiDB-lite"/>
    </source>
</evidence>
<reference evidence="3" key="1">
    <citation type="submission" date="2021-11" db="EMBL/GenBank/DDBJ databases">
        <authorList>
            <person name="Herlambang A."/>
            <person name="Guo Y."/>
            <person name="Takashima Y."/>
            <person name="Nishizawa T."/>
        </authorList>
    </citation>
    <scope>NUCLEOTIDE SEQUENCE</scope>
    <source>
        <strain evidence="3">E1425</strain>
    </source>
</reference>
<name>A0A9P3M1Z6_9FUNG</name>
<feature type="compositionally biased region" description="Basic and acidic residues" evidence="2">
    <location>
        <begin position="27"/>
        <end position="39"/>
    </location>
</feature>
<dbReference type="EMBL" id="BQFW01000015">
    <property type="protein sequence ID" value="GJJ78818.1"/>
    <property type="molecule type" value="Genomic_DNA"/>
</dbReference>
<proteinExistence type="predicted"/>
<protein>
    <submittedName>
        <fullName evidence="3">Uncharacterized protein</fullName>
    </submittedName>
</protein>
<accession>A0A9P3M1Z6</accession>
<feature type="compositionally biased region" description="Basic and acidic residues" evidence="2">
    <location>
        <begin position="344"/>
        <end position="362"/>
    </location>
</feature>
<feature type="compositionally biased region" description="Acidic residues" evidence="2">
    <location>
        <begin position="53"/>
        <end position="75"/>
    </location>
</feature>
<reference evidence="3" key="2">
    <citation type="journal article" date="2022" name="Microbiol. Resour. Announc.">
        <title>Whole-Genome Sequence of Entomortierella parvispora E1425, a Mucoromycotan Fungus Associated with Burkholderiaceae-Related Endosymbiotic Bacteria.</title>
        <authorList>
            <person name="Herlambang A."/>
            <person name="Guo Y."/>
            <person name="Takashima Y."/>
            <person name="Narisawa K."/>
            <person name="Ohta H."/>
            <person name="Nishizawa T."/>
        </authorList>
    </citation>
    <scope>NUCLEOTIDE SEQUENCE</scope>
    <source>
        <strain evidence="3">E1425</strain>
    </source>
</reference>
<evidence type="ECO:0000313" key="3">
    <source>
        <dbReference type="EMBL" id="GJJ78818.1"/>
    </source>
</evidence>
<keyword evidence="4" id="KW-1185">Reference proteome</keyword>
<feature type="coiled-coil region" evidence="1">
    <location>
        <begin position="485"/>
        <end position="519"/>
    </location>
</feature>
<feature type="compositionally biased region" description="Polar residues" evidence="2">
    <location>
        <begin position="290"/>
        <end position="303"/>
    </location>
</feature>
<evidence type="ECO:0000256" key="1">
    <source>
        <dbReference type="SAM" id="Coils"/>
    </source>
</evidence>
<organism evidence="3 4">
    <name type="scientific">Entomortierella parvispora</name>
    <dbReference type="NCBI Taxonomy" id="205924"/>
    <lineage>
        <taxon>Eukaryota</taxon>
        <taxon>Fungi</taxon>
        <taxon>Fungi incertae sedis</taxon>
        <taxon>Mucoromycota</taxon>
        <taxon>Mortierellomycotina</taxon>
        <taxon>Mortierellomycetes</taxon>
        <taxon>Mortierellales</taxon>
        <taxon>Mortierellaceae</taxon>
        <taxon>Entomortierella</taxon>
    </lineage>
</organism>
<evidence type="ECO:0000313" key="4">
    <source>
        <dbReference type="Proteomes" id="UP000827284"/>
    </source>
</evidence>